<feature type="domain" description="Immune mapped protein 2 N-terminal" evidence="2">
    <location>
        <begin position="300"/>
        <end position="389"/>
    </location>
</feature>
<feature type="compositionally biased region" description="Low complexity" evidence="1">
    <location>
        <begin position="202"/>
        <end position="211"/>
    </location>
</feature>
<keyword evidence="4" id="KW-1185">Reference proteome</keyword>
<dbReference type="InterPro" id="IPR040955">
    <property type="entry name" value="IMP2_N"/>
</dbReference>
<evidence type="ECO:0000256" key="1">
    <source>
        <dbReference type="SAM" id="MobiDB-lite"/>
    </source>
</evidence>
<reference evidence="3" key="1">
    <citation type="submission" date="2023-08" db="EMBL/GenBank/DDBJ databases">
        <authorList>
            <person name="Audoor S."/>
            <person name="Bilcke G."/>
        </authorList>
    </citation>
    <scope>NUCLEOTIDE SEQUENCE</scope>
</reference>
<feature type="region of interest" description="Disordered" evidence="1">
    <location>
        <begin position="195"/>
        <end position="219"/>
    </location>
</feature>
<evidence type="ECO:0000313" key="4">
    <source>
        <dbReference type="Proteomes" id="UP001295423"/>
    </source>
</evidence>
<feature type="region of interest" description="Disordered" evidence="1">
    <location>
        <begin position="460"/>
        <end position="485"/>
    </location>
</feature>
<dbReference type="EMBL" id="CAKOGP040000280">
    <property type="protein sequence ID" value="CAJ1933557.1"/>
    <property type="molecule type" value="Genomic_DNA"/>
</dbReference>
<dbReference type="Pfam" id="PF18590">
    <property type="entry name" value="IMP2_N"/>
    <property type="match status" value="1"/>
</dbReference>
<evidence type="ECO:0000313" key="3">
    <source>
        <dbReference type="EMBL" id="CAJ1933557.1"/>
    </source>
</evidence>
<feature type="compositionally biased region" description="Polar residues" evidence="1">
    <location>
        <begin position="556"/>
        <end position="566"/>
    </location>
</feature>
<gene>
    <name evidence="3" type="ORF">CYCCA115_LOCUS3359</name>
</gene>
<proteinExistence type="predicted"/>
<comment type="caution">
    <text evidence="3">The sequence shown here is derived from an EMBL/GenBank/DDBJ whole genome shotgun (WGS) entry which is preliminary data.</text>
</comment>
<evidence type="ECO:0000259" key="2">
    <source>
        <dbReference type="Pfam" id="PF18590"/>
    </source>
</evidence>
<accession>A0AAD2CFU8</accession>
<feature type="compositionally biased region" description="Basic and acidic residues" evidence="1">
    <location>
        <begin position="538"/>
        <end position="553"/>
    </location>
</feature>
<feature type="region of interest" description="Disordered" evidence="1">
    <location>
        <begin position="517"/>
        <end position="566"/>
    </location>
</feature>
<name>A0AAD2CFU8_9STRA</name>
<organism evidence="3 4">
    <name type="scientific">Cylindrotheca closterium</name>
    <dbReference type="NCBI Taxonomy" id="2856"/>
    <lineage>
        <taxon>Eukaryota</taxon>
        <taxon>Sar</taxon>
        <taxon>Stramenopiles</taxon>
        <taxon>Ochrophyta</taxon>
        <taxon>Bacillariophyta</taxon>
        <taxon>Bacillariophyceae</taxon>
        <taxon>Bacillariophycidae</taxon>
        <taxon>Bacillariales</taxon>
        <taxon>Bacillariaceae</taxon>
        <taxon>Cylindrotheca</taxon>
    </lineage>
</organism>
<sequence length="566" mass="62897">MEFLGQWKGSSGDPNENKKKVDSFLSSCRVLLGALQVFMLVFGIARGTLQSWAALGELAAFGTVACLYHNKKQETIVGQLVCMLILGVTHKVAQHQEVSVETVFSLLLKGSEAPSKRGFFRFGRKKKLPQVSLSSFFKGHVLWNEAVQGMLISFLVAVAIEKVPILKSLKEKKVLSVTVTNCSKPLAQIAEEKVEEEIVPTSEEGSSQEGSVVKEEESNVTSYDGTLHVMPIMATVSPGDQDQTEIQPAQAQEKLVLSPEVRQDIAQRLTEVQQEQMMEERRAHEEQCYQDEEEEDMDTTACYLVYEPDSSGRLVEIYSKTPIENCIGMWIPGPGHEFPQFKFTQGQNGNGRNVLIGNCAAGTIGRKNYASGWCSFVRSAQMKQGIVTLIDPMEGQKGLLCDVYIYNSSSDRDQTVLLKSFQPTAVGNALAVACMPRNSRFLYHGINGIPMNKWLEDGRKHGTSSKLEGTEDRSTRAARLSDSSMLSTKKPLFASPEFNPPYTPAFKENVLHTPATAFDDPTPLKPIPLTARFMEPTPKTERQRPRPLLEVRSHKSSQPHPYTTMR</sequence>
<dbReference type="AlphaFoldDB" id="A0AAD2CFU8"/>
<dbReference type="Proteomes" id="UP001295423">
    <property type="component" value="Unassembled WGS sequence"/>
</dbReference>
<protein>
    <recommendedName>
        <fullName evidence="2">Immune mapped protein 2 N-terminal domain-containing protein</fullName>
    </recommendedName>
</protein>